<name>A0A0X1KM64_9EURY</name>
<comment type="function">
    <text evidence="4 7">Molecular chaperone capable of stabilizing a range of proteins. Seems to fulfill an ATP-independent, HSP70-like function in archaeal de novo protein folding.</text>
</comment>
<keyword evidence="3 7" id="KW-0143">Chaperone</keyword>
<evidence type="ECO:0000256" key="1">
    <source>
        <dbReference type="ARBA" id="ARBA00010048"/>
    </source>
</evidence>
<dbReference type="STRING" id="1432656.X802_09405"/>
<dbReference type="OrthoDB" id="10045at2157"/>
<feature type="coiled-coil region" evidence="8">
    <location>
        <begin position="10"/>
        <end position="54"/>
    </location>
</feature>
<protein>
    <recommendedName>
        <fullName evidence="5 7">Prefoldin subunit alpha</fullName>
    </recommendedName>
    <alternativeName>
        <fullName evidence="6 7">GimC subunit alpha</fullName>
    </alternativeName>
</protein>
<comment type="subcellular location">
    <subcellularLocation>
        <location evidence="7">Cytoplasm</location>
    </subcellularLocation>
</comment>
<dbReference type="Gene3D" id="1.10.287.370">
    <property type="match status" value="1"/>
</dbReference>
<dbReference type="KEGG" id="tgy:X802_09405"/>
<dbReference type="NCBIfam" id="TIGR00293">
    <property type="entry name" value="prefoldin subunit alpha"/>
    <property type="match status" value="1"/>
</dbReference>
<dbReference type="InterPro" id="IPR009053">
    <property type="entry name" value="Prefoldin"/>
</dbReference>
<dbReference type="PATRIC" id="fig|1432656.3.peg.1835"/>
<evidence type="ECO:0000256" key="3">
    <source>
        <dbReference type="ARBA" id="ARBA00023186"/>
    </source>
</evidence>
<dbReference type="HAMAP" id="MF_00308">
    <property type="entry name" value="PfdA"/>
    <property type="match status" value="1"/>
</dbReference>
<dbReference type="GO" id="GO:0006457">
    <property type="term" value="P:protein folding"/>
    <property type="evidence" value="ECO:0007669"/>
    <property type="project" value="UniProtKB-UniRule"/>
</dbReference>
<organism evidence="9 10">
    <name type="scientific">Thermococcus guaymasensis DSM 11113</name>
    <dbReference type="NCBI Taxonomy" id="1432656"/>
    <lineage>
        <taxon>Archaea</taxon>
        <taxon>Methanobacteriati</taxon>
        <taxon>Methanobacteriota</taxon>
        <taxon>Thermococci</taxon>
        <taxon>Thermococcales</taxon>
        <taxon>Thermococcaceae</taxon>
        <taxon>Thermococcus</taxon>
    </lineage>
</organism>
<evidence type="ECO:0000313" key="10">
    <source>
        <dbReference type="Proteomes" id="UP000062043"/>
    </source>
</evidence>
<evidence type="ECO:0000313" key="9">
    <source>
        <dbReference type="EMBL" id="AJC72336.1"/>
    </source>
</evidence>
<dbReference type="RefSeq" id="WP_062373214.1">
    <property type="nucleotide sequence ID" value="NZ_CP007140.1"/>
</dbReference>
<dbReference type="Proteomes" id="UP000062043">
    <property type="component" value="Chromosome"/>
</dbReference>
<dbReference type="GO" id="GO:0005737">
    <property type="term" value="C:cytoplasm"/>
    <property type="evidence" value="ECO:0007669"/>
    <property type="project" value="UniProtKB-SubCell"/>
</dbReference>
<gene>
    <name evidence="7" type="primary">pfdA</name>
    <name evidence="9" type="ORF">X802_09405</name>
</gene>
<accession>A0A0X1KM64</accession>
<dbReference type="InterPro" id="IPR004127">
    <property type="entry name" value="Prefoldin_subunit_alpha"/>
</dbReference>
<dbReference type="CDD" id="cd23160">
    <property type="entry name" value="Prefoldin_alpha_GimC"/>
    <property type="match status" value="1"/>
</dbReference>
<sequence>MAENAKKKELEKLAYEYQLLQAQAQLLAQNLELLTLAENELKGLRETLIGLKDVQSENQEVLIPIGGGSFLKGTIADKERAVISMGAGYSAEMPIESAIELIDRRINEYEVAIQRTHEALRKIEEQLQELARRAQSLEG</sequence>
<dbReference type="InterPro" id="IPR011599">
    <property type="entry name" value="PFD_alpha_archaea"/>
</dbReference>
<dbReference type="Pfam" id="PF02996">
    <property type="entry name" value="Prefoldin"/>
    <property type="match status" value="1"/>
</dbReference>
<evidence type="ECO:0000256" key="4">
    <source>
        <dbReference type="ARBA" id="ARBA00025077"/>
    </source>
</evidence>
<dbReference type="GO" id="GO:0051082">
    <property type="term" value="F:unfolded protein binding"/>
    <property type="evidence" value="ECO:0007669"/>
    <property type="project" value="UniProtKB-UniRule"/>
</dbReference>
<dbReference type="PANTHER" id="PTHR12674:SF2">
    <property type="entry name" value="PREFOLDIN SUBUNIT 5"/>
    <property type="match status" value="1"/>
</dbReference>
<evidence type="ECO:0000256" key="2">
    <source>
        <dbReference type="ARBA" id="ARBA00011716"/>
    </source>
</evidence>
<dbReference type="PANTHER" id="PTHR12674">
    <property type="entry name" value="PREFOLDIN SUBUNIT 5"/>
    <property type="match status" value="1"/>
</dbReference>
<dbReference type="AlphaFoldDB" id="A0A0X1KM64"/>
<evidence type="ECO:0000256" key="6">
    <source>
        <dbReference type="ARBA" id="ARBA00044231"/>
    </source>
</evidence>
<feature type="coiled-coil region" evidence="8">
    <location>
        <begin position="106"/>
        <end position="133"/>
    </location>
</feature>
<proteinExistence type="inferred from homology"/>
<evidence type="ECO:0000256" key="8">
    <source>
        <dbReference type="SAM" id="Coils"/>
    </source>
</evidence>
<dbReference type="GO" id="GO:0016272">
    <property type="term" value="C:prefoldin complex"/>
    <property type="evidence" value="ECO:0007669"/>
    <property type="project" value="UniProtKB-UniRule"/>
</dbReference>
<reference evidence="9 10" key="1">
    <citation type="submission" date="2014-01" db="EMBL/GenBank/DDBJ databases">
        <title>Genome sequencing of Thermococcus guaymasensis.</title>
        <authorList>
            <person name="Zhang X."/>
            <person name="Alvare G."/>
            <person name="Fristensky B."/>
            <person name="Chen L."/>
            <person name="Suen T."/>
            <person name="Chen Q."/>
            <person name="Ma K."/>
        </authorList>
    </citation>
    <scope>NUCLEOTIDE SEQUENCE [LARGE SCALE GENOMIC DNA]</scope>
    <source>
        <strain evidence="9 10">DSM 11113</strain>
    </source>
</reference>
<comment type="similarity">
    <text evidence="1">Belongs to the prefoldin subunit alpha family.</text>
</comment>
<keyword evidence="10" id="KW-1185">Reference proteome</keyword>
<comment type="similarity">
    <text evidence="7">Belongs to the prefoldin alpha subunit family.</text>
</comment>
<evidence type="ECO:0000256" key="7">
    <source>
        <dbReference type="HAMAP-Rule" id="MF_00308"/>
    </source>
</evidence>
<keyword evidence="8" id="KW-0175">Coiled coil</keyword>
<dbReference type="SUPFAM" id="SSF46579">
    <property type="entry name" value="Prefoldin"/>
    <property type="match status" value="1"/>
</dbReference>
<comment type="subunit">
    <text evidence="2 7">Heterohexamer of two alpha and four beta subunits.</text>
</comment>
<keyword evidence="7" id="KW-0963">Cytoplasm</keyword>
<evidence type="ECO:0000256" key="5">
    <source>
        <dbReference type="ARBA" id="ARBA00044156"/>
    </source>
</evidence>
<dbReference type="EMBL" id="CP007140">
    <property type="protein sequence ID" value="AJC72336.1"/>
    <property type="molecule type" value="Genomic_DNA"/>
</dbReference>
<dbReference type="GeneID" id="27135864"/>